<feature type="compositionally biased region" description="Low complexity" evidence="11">
    <location>
        <begin position="354"/>
        <end position="372"/>
    </location>
</feature>
<gene>
    <name evidence="13" type="ORF">WJX75_002814</name>
</gene>
<keyword evidence="14" id="KW-1185">Reference proteome</keyword>
<dbReference type="InterPro" id="IPR000719">
    <property type="entry name" value="Prot_kinase_dom"/>
</dbReference>
<dbReference type="CDD" id="cd07841">
    <property type="entry name" value="STKc_CDK7"/>
    <property type="match status" value="1"/>
</dbReference>
<evidence type="ECO:0000256" key="2">
    <source>
        <dbReference type="ARBA" id="ARBA00012409"/>
    </source>
</evidence>
<evidence type="ECO:0000313" key="14">
    <source>
        <dbReference type="Proteomes" id="UP001491310"/>
    </source>
</evidence>
<dbReference type="PROSITE" id="PS50011">
    <property type="entry name" value="PROTEIN_KINASE_DOM"/>
    <property type="match status" value="1"/>
</dbReference>
<evidence type="ECO:0000256" key="11">
    <source>
        <dbReference type="SAM" id="MobiDB-lite"/>
    </source>
</evidence>
<proteinExistence type="inferred from homology"/>
<comment type="caution">
    <text evidence="13">The sequence shown here is derived from an EMBL/GenBank/DDBJ whole genome shotgun (WGS) entry which is preliminary data.</text>
</comment>
<protein>
    <recommendedName>
        <fullName evidence="2">[RNA-polymerase]-subunit kinase</fullName>
        <ecNumber evidence="2">2.7.11.23</ecNumber>
    </recommendedName>
</protein>
<dbReference type="InterPro" id="IPR037770">
    <property type="entry name" value="CDK7"/>
</dbReference>
<evidence type="ECO:0000256" key="1">
    <source>
        <dbReference type="ARBA" id="ARBA00006485"/>
    </source>
</evidence>
<feature type="compositionally biased region" description="Pro residues" evidence="11">
    <location>
        <begin position="290"/>
        <end position="301"/>
    </location>
</feature>
<feature type="region of interest" description="Disordered" evidence="11">
    <location>
        <begin position="285"/>
        <end position="458"/>
    </location>
</feature>
<feature type="binding site" evidence="9">
    <location>
        <position position="34"/>
    </location>
    <ligand>
        <name>ATP</name>
        <dbReference type="ChEBI" id="CHEBI:30616"/>
    </ligand>
</feature>
<dbReference type="InterPro" id="IPR017441">
    <property type="entry name" value="Protein_kinase_ATP_BS"/>
</dbReference>
<keyword evidence="5" id="KW-0808">Transferase</keyword>
<keyword evidence="8 9" id="KW-0067">ATP-binding</keyword>
<organism evidence="13 14">
    <name type="scientific">Coccomyxa subellipsoidea</name>
    <dbReference type="NCBI Taxonomy" id="248742"/>
    <lineage>
        <taxon>Eukaryota</taxon>
        <taxon>Viridiplantae</taxon>
        <taxon>Chlorophyta</taxon>
        <taxon>core chlorophytes</taxon>
        <taxon>Trebouxiophyceae</taxon>
        <taxon>Trebouxiophyceae incertae sedis</taxon>
        <taxon>Coccomyxaceae</taxon>
        <taxon>Coccomyxa</taxon>
    </lineage>
</organism>
<dbReference type="SMART" id="SM00220">
    <property type="entry name" value="S_TKc"/>
    <property type="match status" value="1"/>
</dbReference>
<dbReference type="Pfam" id="PF00069">
    <property type="entry name" value="Pkinase"/>
    <property type="match status" value="1"/>
</dbReference>
<evidence type="ECO:0000256" key="5">
    <source>
        <dbReference type="ARBA" id="ARBA00022679"/>
    </source>
</evidence>
<evidence type="ECO:0000256" key="4">
    <source>
        <dbReference type="ARBA" id="ARBA00022553"/>
    </source>
</evidence>
<feature type="domain" description="Protein kinase" evidence="12">
    <location>
        <begin position="4"/>
        <end position="285"/>
    </location>
</feature>
<dbReference type="SUPFAM" id="SSF56112">
    <property type="entry name" value="Protein kinase-like (PK-like)"/>
    <property type="match status" value="1"/>
</dbReference>
<evidence type="ECO:0000256" key="8">
    <source>
        <dbReference type="ARBA" id="ARBA00022840"/>
    </source>
</evidence>
<dbReference type="Proteomes" id="UP001491310">
    <property type="component" value="Unassembled WGS sequence"/>
</dbReference>
<comment type="similarity">
    <text evidence="1">Belongs to the protein kinase superfamily. CMGC Ser/Thr protein kinase family. CDC2/CDKX subfamily.</text>
</comment>
<keyword evidence="7" id="KW-0418">Kinase</keyword>
<dbReference type="PANTHER" id="PTHR24056">
    <property type="entry name" value="CELL DIVISION PROTEIN KINASE"/>
    <property type="match status" value="1"/>
</dbReference>
<evidence type="ECO:0000256" key="7">
    <source>
        <dbReference type="ARBA" id="ARBA00022777"/>
    </source>
</evidence>
<name>A0ABR2YH44_9CHLO</name>
<dbReference type="InterPro" id="IPR050108">
    <property type="entry name" value="CDK"/>
</dbReference>
<evidence type="ECO:0000256" key="3">
    <source>
        <dbReference type="ARBA" id="ARBA00022527"/>
    </source>
</evidence>
<keyword evidence="4" id="KW-0597">Phosphoprotein</keyword>
<accession>A0ABR2YH44</accession>
<dbReference type="EMBL" id="JALJOT010000012">
    <property type="protein sequence ID" value="KAK9904806.1"/>
    <property type="molecule type" value="Genomic_DNA"/>
</dbReference>
<evidence type="ECO:0000259" key="12">
    <source>
        <dbReference type="PROSITE" id="PS50011"/>
    </source>
</evidence>
<dbReference type="Gene3D" id="3.30.200.20">
    <property type="entry name" value="Phosphorylase Kinase, domain 1"/>
    <property type="match status" value="1"/>
</dbReference>
<dbReference type="PANTHER" id="PTHR24056:SF0">
    <property type="entry name" value="CYCLIN-DEPENDENT KINASE 7"/>
    <property type="match status" value="1"/>
</dbReference>
<dbReference type="PROSITE" id="PS00107">
    <property type="entry name" value="PROTEIN_KINASE_ATP"/>
    <property type="match status" value="1"/>
</dbReference>
<evidence type="ECO:0000313" key="13">
    <source>
        <dbReference type="EMBL" id="KAK9904806.1"/>
    </source>
</evidence>
<evidence type="ECO:0000256" key="10">
    <source>
        <dbReference type="RuleBase" id="RU000304"/>
    </source>
</evidence>
<keyword evidence="3 10" id="KW-0723">Serine/threonine-protein kinase</keyword>
<feature type="compositionally biased region" description="Basic and acidic residues" evidence="11">
    <location>
        <begin position="414"/>
        <end position="423"/>
    </location>
</feature>
<evidence type="ECO:0000256" key="6">
    <source>
        <dbReference type="ARBA" id="ARBA00022741"/>
    </source>
</evidence>
<dbReference type="EC" id="2.7.11.23" evidence="2"/>
<dbReference type="InterPro" id="IPR011009">
    <property type="entry name" value="Kinase-like_dom_sf"/>
</dbReference>
<sequence length="458" mass="50091">MEKYEKGEKLGQGQFGVVYKARHKETGQIVAIKKIHLGKAKEGINMTALREIKILRELESPYVVRLLDVFPHKRNLSLVYEFLDSDLECLIRDRATIISAADVKSYMQMLLKGLVSCHKHWILHRDIKPNNFLISIAGEMKLADFGLARMFGHPEDGRFTAQVFTRWYRPPELLFGSSCYGPAVDMWAAGCVFAELLLRRAWFPGDSDLDQLGKIFQGLGTPTEANWPGCTSLPQYVDFQPTPAPPLRNTFRQASQDALALLAQMVALDPSRRITAEDALSHQYFRNAPQPTPPAQLPKPPVRAHNPLKLGPRGSSILQAAPAVHTGPGRLNGSSISGAAALHLGPDSSAAQNGTTPADSSAAGASTDGFAAKRQRMADGSVARNVESSEDAPSAGMQREPSPNNTGGPASQFDSREDERRALSDIGFEAGPRPILDGEELGKLRKRKLDWDAPLNGR</sequence>
<feature type="compositionally biased region" description="Polar residues" evidence="11">
    <location>
        <begin position="401"/>
        <end position="413"/>
    </location>
</feature>
<dbReference type="Gene3D" id="1.10.510.10">
    <property type="entry name" value="Transferase(Phosphotransferase) domain 1"/>
    <property type="match status" value="1"/>
</dbReference>
<dbReference type="InterPro" id="IPR008271">
    <property type="entry name" value="Ser/Thr_kinase_AS"/>
</dbReference>
<dbReference type="PROSITE" id="PS00108">
    <property type="entry name" value="PROTEIN_KINASE_ST"/>
    <property type="match status" value="1"/>
</dbReference>
<keyword evidence="6 9" id="KW-0547">Nucleotide-binding</keyword>
<reference evidence="13 14" key="1">
    <citation type="journal article" date="2024" name="Nat. Commun.">
        <title>Phylogenomics reveals the evolutionary origins of lichenization in chlorophyte algae.</title>
        <authorList>
            <person name="Puginier C."/>
            <person name="Libourel C."/>
            <person name="Otte J."/>
            <person name="Skaloud P."/>
            <person name="Haon M."/>
            <person name="Grisel S."/>
            <person name="Petersen M."/>
            <person name="Berrin J.G."/>
            <person name="Delaux P.M."/>
            <person name="Dal Grande F."/>
            <person name="Keller J."/>
        </authorList>
    </citation>
    <scope>NUCLEOTIDE SEQUENCE [LARGE SCALE GENOMIC DNA]</scope>
    <source>
        <strain evidence="13 14">SAG 216-7</strain>
    </source>
</reference>
<evidence type="ECO:0000256" key="9">
    <source>
        <dbReference type="PROSITE-ProRule" id="PRU10141"/>
    </source>
</evidence>